<evidence type="ECO:0000313" key="2">
    <source>
        <dbReference type="Proteomes" id="UP000276133"/>
    </source>
</evidence>
<dbReference type="OrthoDB" id="10454222at2759"/>
<sequence>MSCCCYFRPKCTYFIEPKYVDKCNCCLSEELNLIKLKKTNYELKYLINRLDHLSTSFEKYKEPKCWKCHDYYKQCNLCQSSREKNNRHFYEYNVTICNDCERMLEVSSELEARQNYKKDPNIYPLERYHSGKSFYCDKCDRCVGEKKRFRSRSRSRNSSSSRAVTPEPRAVWNGGPWVAYYPMTSLKLAEMKK</sequence>
<name>A0A3M7S8G1_BRAPC</name>
<accession>A0A3M7S8G1</accession>
<evidence type="ECO:0000313" key="1">
    <source>
        <dbReference type="EMBL" id="RNA32103.1"/>
    </source>
</evidence>
<keyword evidence="2" id="KW-1185">Reference proteome</keyword>
<dbReference type="Proteomes" id="UP000276133">
    <property type="component" value="Unassembled WGS sequence"/>
</dbReference>
<protein>
    <submittedName>
        <fullName evidence="1">Uncharacterized protein</fullName>
    </submittedName>
</protein>
<organism evidence="1 2">
    <name type="scientific">Brachionus plicatilis</name>
    <name type="common">Marine rotifer</name>
    <name type="synonym">Brachionus muelleri</name>
    <dbReference type="NCBI Taxonomy" id="10195"/>
    <lineage>
        <taxon>Eukaryota</taxon>
        <taxon>Metazoa</taxon>
        <taxon>Spiralia</taxon>
        <taxon>Gnathifera</taxon>
        <taxon>Rotifera</taxon>
        <taxon>Eurotatoria</taxon>
        <taxon>Monogononta</taxon>
        <taxon>Pseudotrocha</taxon>
        <taxon>Ploima</taxon>
        <taxon>Brachionidae</taxon>
        <taxon>Brachionus</taxon>
    </lineage>
</organism>
<comment type="caution">
    <text evidence="1">The sequence shown here is derived from an EMBL/GenBank/DDBJ whole genome shotgun (WGS) entry which is preliminary data.</text>
</comment>
<dbReference type="EMBL" id="REGN01001847">
    <property type="protein sequence ID" value="RNA32103.1"/>
    <property type="molecule type" value="Genomic_DNA"/>
</dbReference>
<reference evidence="1 2" key="1">
    <citation type="journal article" date="2018" name="Sci. Rep.">
        <title>Genomic signatures of local adaptation to the degree of environmental predictability in rotifers.</title>
        <authorList>
            <person name="Franch-Gras L."/>
            <person name="Hahn C."/>
            <person name="Garcia-Roger E.M."/>
            <person name="Carmona M.J."/>
            <person name="Serra M."/>
            <person name="Gomez A."/>
        </authorList>
    </citation>
    <scope>NUCLEOTIDE SEQUENCE [LARGE SCALE GENOMIC DNA]</scope>
    <source>
        <strain evidence="1">HYR1</strain>
    </source>
</reference>
<dbReference type="AlphaFoldDB" id="A0A3M7S8G1"/>
<proteinExistence type="predicted"/>
<gene>
    <name evidence="1" type="ORF">BpHYR1_050509</name>
</gene>